<organism evidence="5 6">
    <name type="scientific">Apatococcus fuscideae</name>
    <dbReference type="NCBI Taxonomy" id="2026836"/>
    <lineage>
        <taxon>Eukaryota</taxon>
        <taxon>Viridiplantae</taxon>
        <taxon>Chlorophyta</taxon>
        <taxon>core chlorophytes</taxon>
        <taxon>Trebouxiophyceae</taxon>
        <taxon>Chlorellales</taxon>
        <taxon>Chlorellaceae</taxon>
        <taxon>Apatococcus</taxon>
    </lineage>
</organism>
<dbReference type="PANTHER" id="PTHR13191:SF0">
    <property type="entry name" value="RIBOSOMAL RNA-PROCESSING PROTEIN 7 HOMOLOG A-RELATED"/>
    <property type="match status" value="1"/>
</dbReference>
<dbReference type="GO" id="GO:0034456">
    <property type="term" value="C:UTP-C complex"/>
    <property type="evidence" value="ECO:0007669"/>
    <property type="project" value="TreeGrafter"/>
</dbReference>
<evidence type="ECO:0000256" key="3">
    <source>
        <dbReference type="SAM" id="Coils"/>
    </source>
</evidence>
<dbReference type="InterPro" id="IPR040446">
    <property type="entry name" value="RRP7"/>
</dbReference>
<protein>
    <recommendedName>
        <fullName evidence="4">RRM domain-containing protein</fullName>
    </recommendedName>
</protein>
<dbReference type="SMART" id="SM00360">
    <property type="entry name" value="RRM"/>
    <property type="match status" value="1"/>
</dbReference>
<evidence type="ECO:0000256" key="1">
    <source>
        <dbReference type="ARBA" id="ARBA00006110"/>
    </source>
</evidence>
<dbReference type="InterPro" id="IPR012677">
    <property type="entry name" value="Nucleotide-bd_a/b_plait_sf"/>
</dbReference>
<evidence type="ECO:0000313" key="5">
    <source>
        <dbReference type="EMBL" id="KAK9852561.1"/>
    </source>
</evidence>
<reference evidence="5 6" key="1">
    <citation type="journal article" date="2024" name="Nat. Commun.">
        <title>Phylogenomics reveals the evolutionary origins of lichenization in chlorophyte algae.</title>
        <authorList>
            <person name="Puginier C."/>
            <person name="Libourel C."/>
            <person name="Otte J."/>
            <person name="Skaloud P."/>
            <person name="Haon M."/>
            <person name="Grisel S."/>
            <person name="Petersen M."/>
            <person name="Berrin J.G."/>
            <person name="Delaux P.M."/>
            <person name="Dal Grande F."/>
            <person name="Keller J."/>
        </authorList>
    </citation>
    <scope>NUCLEOTIDE SEQUENCE [LARGE SCALE GENOMIC DNA]</scope>
    <source>
        <strain evidence="5 6">SAG 2523</strain>
    </source>
</reference>
<evidence type="ECO:0000259" key="4">
    <source>
        <dbReference type="PROSITE" id="PS50102"/>
    </source>
</evidence>
<keyword evidence="3" id="KW-0175">Coiled coil</keyword>
<dbReference type="GO" id="GO:0032545">
    <property type="term" value="C:CURI complex"/>
    <property type="evidence" value="ECO:0007669"/>
    <property type="project" value="TreeGrafter"/>
</dbReference>
<dbReference type="Pfam" id="PF00076">
    <property type="entry name" value="RRM_1"/>
    <property type="match status" value="1"/>
</dbReference>
<dbReference type="Gene3D" id="3.30.70.330">
    <property type="match status" value="1"/>
</dbReference>
<comment type="similarity">
    <text evidence="1">Belongs to the RRP7 family.</text>
</comment>
<evidence type="ECO:0000256" key="2">
    <source>
        <dbReference type="PROSITE-ProRule" id="PRU00176"/>
    </source>
</evidence>
<dbReference type="GO" id="GO:0003723">
    <property type="term" value="F:RNA binding"/>
    <property type="evidence" value="ECO:0007669"/>
    <property type="project" value="UniProtKB-UniRule"/>
</dbReference>
<name>A0AAW1SP62_9CHLO</name>
<proteinExistence type="inferred from homology"/>
<comment type="caution">
    <text evidence="5">The sequence shown here is derived from an EMBL/GenBank/DDBJ whole genome shotgun (WGS) entry which is preliminary data.</text>
</comment>
<dbReference type="SUPFAM" id="SSF54928">
    <property type="entry name" value="RNA-binding domain, RBD"/>
    <property type="match status" value="1"/>
</dbReference>
<sequence length="226" mass="24969">MVTRFLYIRPHASAGDSLPDDRSLFVAGLPVRFDEEALLETFSIFGPILSAAVHHEKTTALIVFGSSEGLQAAYDAANDRRVLEIELEEPTAPFGLKGWVKEHQAKFPGNDILKKQLDAQLEAFEAAKKQQAAAAAAAEADGWTTVTRQKGRKRNSNDAGITVAGVAAPAALAKQAAAAKRKPNVGFYRFQQREKRVNELEELRRKFADDKRRVAELRAARKFRPE</sequence>
<dbReference type="GO" id="GO:0000028">
    <property type="term" value="P:ribosomal small subunit assembly"/>
    <property type="evidence" value="ECO:0007669"/>
    <property type="project" value="TreeGrafter"/>
</dbReference>
<dbReference type="PANTHER" id="PTHR13191">
    <property type="entry name" value="RIBOSOMAL RNA PROCESSING PROTEIN 7-RELATED"/>
    <property type="match status" value="1"/>
</dbReference>
<keyword evidence="6" id="KW-1185">Reference proteome</keyword>
<dbReference type="Proteomes" id="UP001485043">
    <property type="component" value="Unassembled WGS sequence"/>
</dbReference>
<dbReference type="InterPro" id="IPR000504">
    <property type="entry name" value="RRM_dom"/>
</dbReference>
<dbReference type="Gene3D" id="6.10.250.1770">
    <property type="match status" value="1"/>
</dbReference>
<dbReference type="InterPro" id="IPR035979">
    <property type="entry name" value="RBD_domain_sf"/>
</dbReference>
<dbReference type="Pfam" id="PF12923">
    <property type="entry name" value="RRP7"/>
    <property type="match status" value="1"/>
</dbReference>
<dbReference type="GO" id="GO:0006364">
    <property type="term" value="P:rRNA processing"/>
    <property type="evidence" value="ECO:0007669"/>
    <property type="project" value="TreeGrafter"/>
</dbReference>
<dbReference type="PROSITE" id="PS50102">
    <property type="entry name" value="RRM"/>
    <property type="match status" value="1"/>
</dbReference>
<accession>A0AAW1SP62</accession>
<gene>
    <name evidence="5" type="ORF">WJX84_007170</name>
</gene>
<dbReference type="AlphaFoldDB" id="A0AAW1SP62"/>
<feature type="domain" description="RRM" evidence="4">
    <location>
        <begin position="22"/>
        <end position="90"/>
    </location>
</feature>
<dbReference type="InterPro" id="IPR024326">
    <property type="entry name" value="RRP7_C"/>
</dbReference>
<feature type="coiled-coil region" evidence="3">
    <location>
        <begin position="110"/>
        <end position="141"/>
    </location>
</feature>
<dbReference type="EMBL" id="JALJOV010001189">
    <property type="protein sequence ID" value="KAK9852561.1"/>
    <property type="molecule type" value="Genomic_DNA"/>
</dbReference>
<keyword evidence="2" id="KW-0694">RNA-binding</keyword>
<evidence type="ECO:0000313" key="6">
    <source>
        <dbReference type="Proteomes" id="UP001485043"/>
    </source>
</evidence>